<feature type="transmembrane region" description="Helical" evidence="7">
    <location>
        <begin position="31"/>
        <end position="48"/>
    </location>
</feature>
<organism evidence="8 9">
    <name type="scientific">Bathymodiolus thermophilus thioautotrophic gill symbiont</name>
    <dbReference type="NCBI Taxonomy" id="2360"/>
    <lineage>
        <taxon>Bacteria</taxon>
        <taxon>Pseudomonadati</taxon>
        <taxon>Pseudomonadota</taxon>
        <taxon>Gammaproteobacteria</taxon>
        <taxon>sulfur-oxidizing symbionts</taxon>
    </lineage>
</organism>
<accession>A0ABN7G9G4</accession>
<comment type="pathway">
    <text evidence="7">Protein modification; lipoprotein biosynthesis (diacylglyceryl transfer).</text>
</comment>
<comment type="catalytic activity">
    <reaction evidence="7">
        <text>L-cysteinyl-[prolipoprotein] + a 1,2-diacyl-sn-glycero-3-phospho-(1'-sn-glycerol) = an S-1,2-diacyl-sn-glyceryl-L-cysteinyl-[prolipoprotein] + sn-glycerol 1-phosphate + H(+)</text>
        <dbReference type="Rhea" id="RHEA:56712"/>
        <dbReference type="Rhea" id="RHEA-COMP:14679"/>
        <dbReference type="Rhea" id="RHEA-COMP:14680"/>
        <dbReference type="ChEBI" id="CHEBI:15378"/>
        <dbReference type="ChEBI" id="CHEBI:29950"/>
        <dbReference type="ChEBI" id="CHEBI:57685"/>
        <dbReference type="ChEBI" id="CHEBI:64716"/>
        <dbReference type="ChEBI" id="CHEBI:140658"/>
        <dbReference type="EC" id="2.5.1.145"/>
    </reaction>
</comment>
<keyword evidence="6 7" id="KW-0472">Membrane</keyword>
<name>A0ABN7G9G4_9GAMM</name>
<sequence length="270" mass="30543">MLGVQITSSVPHYMTYPDINPIALDLGFIQIYWYGIMYLLAFLSAYLLASYRTKQLNDWNKQQVEDMIFYGAIGVVFGGRIGYMLFYNFGAFLSDPLSILAFQDGGMSFHGGFLGVLLGMVLFNRKYNKTFFATMDFVAPLVPLGLGFGRLGNFINGELWGKVTTSPFGLYIQEQGVARYPSQLYEAFLEGLVLFVVLWIFSKKPRAPMTISALFLILYGLFRFIIEFVRVPDVQLGYLAFGWLTMGQLLSLPMIMLGVYLLLKANRASR</sequence>
<reference evidence="8 9" key="1">
    <citation type="submission" date="2020-05" db="EMBL/GenBank/DDBJ databases">
        <authorList>
            <person name="Petersen J."/>
            <person name="Sayavedra L."/>
        </authorList>
    </citation>
    <scope>NUCLEOTIDE SEQUENCE [LARGE SCALE GENOMIC DNA]</scope>
    <source>
        <strain evidence="8">B azoricus SOX ET2 1586I</strain>
    </source>
</reference>
<feature type="transmembrane region" description="Helical" evidence="7">
    <location>
        <begin position="68"/>
        <end position="87"/>
    </location>
</feature>
<evidence type="ECO:0000256" key="4">
    <source>
        <dbReference type="ARBA" id="ARBA00022692"/>
    </source>
</evidence>
<dbReference type="Pfam" id="PF01790">
    <property type="entry name" value="LGT"/>
    <property type="match status" value="1"/>
</dbReference>
<evidence type="ECO:0000313" key="9">
    <source>
        <dbReference type="Proteomes" id="UP000626656"/>
    </source>
</evidence>
<dbReference type="Proteomes" id="UP000626656">
    <property type="component" value="Unassembled WGS sequence"/>
</dbReference>
<dbReference type="EMBL" id="CAHJWF010000037">
    <property type="protein sequence ID" value="CAB5497251.1"/>
    <property type="molecule type" value="Genomic_DNA"/>
</dbReference>
<keyword evidence="9" id="KW-1185">Reference proteome</keyword>
<comment type="function">
    <text evidence="7">Catalyzes the transfer of the diacylglyceryl group from phosphatidylglycerol to the sulfhydryl group of the N-terminal cysteine of a prolipoprotein, the first step in the formation of mature lipoproteins.</text>
</comment>
<keyword evidence="3 7" id="KW-0808">Transferase</keyword>
<evidence type="ECO:0000256" key="7">
    <source>
        <dbReference type="HAMAP-Rule" id="MF_01147"/>
    </source>
</evidence>
<dbReference type="PANTHER" id="PTHR30589:SF0">
    <property type="entry name" value="PHOSPHATIDYLGLYCEROL--PROLIPOPROTEIN DIACYLGLYCERYL TRANSFERASE"/>
    <property type="match status" value="1"/>
</dbReference>
<gene>
    <name evidence="7" type="primary">lgt</name>
    <name evidence="8" type="ORF">AZO1586I_142</name>
</gene>
<comment type="subcellular location">
    <subcellularLocation>
        <location evidence="7">Cell membrane</location>
        <topology evidence="7">Multi-pass membrane protein</topology>
    </subcellularLocation>
</comment>
<evidence type="ECO:0000256" key="5">
    <source>
        <dbReference type="ARBA" id="ARBA00022989"/>
    </source>
</evidence>
<feature type="transmembrane region" description="Helical" evidence="7">
    <location>
        <begin position="208"/>
        <end position="226"/>
    </location>
</feature>
<evidence type="ECO:0000256" key="2">
    <source>
        <dbReference type="ARBA" id="ARBA00022475"/>
    </source>
</evidence>
<evidence type="ECO:0000256" key="3">
    <source>
        <dbReference type="ARBA" id="ARBA00022679"/>
    </source>
</evidence>
<evidence type="ECO:0000313" key="8">
    <source>
        <dbReference type="EMBL" id="CAB5497251.1"/>
    </source>
</evidence>
<keyword evidence="5 7" id="KW-1133">Transmembrane helix</keyword>
<dbReference type="GO" id="GO:0016740">
    <property type="term" value="F:transferase activity"/>
    <property type="evidence" value="ECO:0007669"/>
    <property type="project" value="UniProtKB-KW"/>
</dbReference>
<comment type="caution">
    <text evidence="8">The sequence shown here is derived from an EMBL/GenBank/DDBJ whole genome shotgun (WGS) entry which is preliminary data.</text>
</comment>
<dbReference type="HAMAP" id="MF_01147">
    <property type="entry name" value="Lgt"/>
    <property type="match status" value="1"/>
</dbReference>
<dbReference type="PANTHER" id="PTHR30589">
    <property type="entry name" value="PROLIPOPROTEIN DIACYLGLYCERYL TRANSFERASE"/>
    <property type="match status" value="1"/>
</dbReference>
<feature type="transmembrane region" description="Helical" evidence="7">
    <location>
        <begin position="184"/>
        <end position="201"/>
    </location>
</feature>
<keyword evidence="4 7" id="KW-0812">Transmembrane</keyword>
<feature type="transmembrane region" description="Helical" evidence="7">
    <location>
        <begin position="131"/>
        <end position="151"/>
    </location>
</feature>
<comment type="similarity">
    <text evidence="1 7">Belongs to the Lgt family.</text>
</comment>
<protein>
    <recommendedName>
        <fullName evidence="7">Phosphatidylglycerol--prolipoprotein diacylglyceryl transferase</fullName>
        <ecNumber evidence="7">2.5.1.145</ecNumber>
    </recommendedName>
</protein>
<dbReference type="NCBIfam" id="TIGR00544">
    <property type="entry name" value="lgt"/>
    <property type="match status" value="1"/>
</dbReference>
<proteinExistence type="inferred from homology"/>
<feature type="transmembrane region" description="Helical" evidence="7">
    <location>
        <begin position="107"/>
        <end position="124"/>
    </location>
</feature>
<dbReference type="EC" id="2.5.1.145" evidence="7"/>
<evidence type="ECO:0000256" key="1">
    <source>
        <dbReference type="ARBA" id="ARBA00007150"/>
    </source>
</evidence>
<feature type="binding site" evidence="7">
    <location>
        <position position="150"/>
    </location>
    <ligand>
        <name>a 1,2-diacyl-sn-glycero-3-phospho-(1'-sn-glycerol)</name>
        <dbReference type="ChEBI" id="CHEBI:64716"/>
    </ligand>
</feature>
<dbReference type="PROSITE" id="PS01311">
    <property type="entry name" value="LGT"/>
    <property type="match status" value="1"/>
</dbReference>
<feature type="transmembrane region" description="Helical" evidence="7">
    <location>
        <begin position="238"/>
        <end position="263"/>
    </location>
</feature>
<dbReference type="InterPro" id="IPR001640">
    <property type="entry name" value="Lgt"/>
</dbReference>
<evidence type="ECO:0000256" key="6">
    <source>
        <dbReference type="ARBA" id="ARBA00023136"/>
    </source>
</evidence>
<keyword evidence="2 7" id="KW-1003">Cell membrane</keyword>